<dbReference type="AlphaFoldDB" id="A0A835CTH8"/>
<keyword evidence="3" id="KW-1185">Reference proteome</keyword>
<keyword evidence="1" id="KW-0812">Transmembrane</keyword>
<dbReference type="OrthoDB" id="7677643at2759"/>
<dbReference type="EMBL" id="JACMRX010000002">
    <property type="protein sequence ID" value="KAF7995387.1"/>
    <property type="molecule type" value="Genomic_DNA"/>
</dbReference>
<feature type="transmembrane region" description="Helical" evidence="1">
    <location>
        <begin position="128"/>
        <end position="146"/>
    </location>
</feature>
<gene>
    <name evidence="2" type="ORF">HCN44_006494</name>
</gene>
<organism evidence="2 3">
    <name type="scientific">Aphidius gifuensis</name>
    <name type="common">Parasitoid wasp</name>
    <dbReference type="NCBI Taxonomy" id="684658"/>
    <lineage>
        <taxon>Eukaryota</taxon>
        <taxon>Metazoa</taxon>
        <taxon>Ecdysozoa</taxon>
        <taxon>Arthropoda</taxon>
        <taxon>Hexapoda</taxon>
        <taxon>Insecta</taxon>
        <taxon>Pterygota</taxon>
        <taxon>Neoptera</taxon>
        <taxon>Endopterygota</taxon>
        <taxon>Hymenoptera</taxon>
        <taxon>Apocrita</taxon>
        <taxon>Ichneumonoidea</taxon>
        <taxon>Braconidae</taxon>
        <taxon>Aphidiinae</taxon>
        <taxon>Aphidius</taxon>
    </lineage>
</organism>
<dbReference type="Proteomes" id="UP000639338">
    <property type="component" value="Unassembled WGS sequence"/>
</dbReference>
<keyword evidence="1" id="KW-1133">Transmembrane helix</keyword>
<comment type="caution">
    <text evidence="2">The sequence shown here is derived from an EMBL/GenBank/DDBJ whole genome shotgun (WGS) entry which is preliminary data.</text>
</comment>
<evidence type="ECO:0000313" key="2">
    <source>
        <dbReference type="EMBL" id="KAF7995387.1"/>
    </source>
</evidence>
<evidence type="ECO:0000256" key="1">
    <source>
        <dbReference type="SAM" id="Phobius"/>
    </source>
</evidence>
<proteinExistence type="predicted"/>
<reference evidence="2 3" key="1">
    <citation type="submission" date="2020-08" db="EMBL/GenBank/DDBJ databases">
        <title>Aphidius gifuensis genome sequencing and assembly.</title>
        <authorList>
            <person name="Du Z."/>
        </authorList>
    </citation>
    <scope>NUCLEOTIDE SEQUENCE [LARGE SCALE GENOMIC DNA]</scope>
    <source>
        <strain evidence="2">YNYX2018</strain>
        <tissue evidence="2">Adults</tissue>
    </source>
</reference>
<evidence type="ECO:0000313" key="3">
    <source>
        <dbReference type="Proteomes" id="UP000639338"/>
    </source>
</evidence>
<sequence length="151" mass="17103">MSGYVGVPIDRNFLLLSAIYAIHCVLLHVFLQPIDVASVTIDKNYLIKMNIIDNNTNYHNIKIIDNTYRIKINSSDSKSTIIDENIVLAHQQTKKAAIKFLSTTNMPESSFINLHKYTKIMMNIMKNISPATWGIISGCVVFLLTFTDNVH</sequence>
<protein>
    <submittedName>
        <fullName evidence="2">Uncharacterized protein</fullName>
    </submittedName>
</protein>
<accession>A0A835CTH8</accession>
<feature type="transmembrane region" description="Helical" evidence="1">
    <location>
        <begin position="12"/>
        <end position="31"/>
    </location>
</feature>
<name>A0A835CTH8_APHGI</name>
<keyword evidence="1" id="KW-0472">Membrane</keyword>